<organism evidence="2 3">
    <name type="scientific">Bifidobacterium longum subsp. infantis</name>
    <dbReference type="NCBI Taxonomy" id="1682"/>
    <lineage>
        <taxon>Bacteria</taxon>
        <taxon>Bacillati</taxon>
        <taxon>Actinomycetota</taxon>
        <taxon>Actinomycetes</taxon>
        <taxon>Bifidobacteriales</taxon>
        <taxon>Bifidobacteriaceae</taxon>
        <taxon>Bifidobacterium</taxon>
    </lineage>
</organism>
<dbReference type="Pfam" id="PF14393">
    <property type="entry name" value="DUF4422"/>
    <property type="match status" value="1"/>
</dbReference>
<protein>
    <recommendedName>
        <fullName evidence="1">DUF4422 domain-containing protein</fullName>
    </recommendedName>
</protein>
<name>A0ABM9R784_BIFLI</name>
<dbReference type="Proteomes" id="UP000043107">
    <property type="component" value="Unassembled WGS sequence"/>
</dbReference>
<dbReference type="InterPro" id="IPR025536">
    <property type="entry name" value="DUF4422"/>
</dbReference>
<dbReference type="RefSeq" id="WP_012578376.1">
    <property type="nucleotide sequence ID" value="NZ_CBCRZZ010000030.1"/>
</dbReference>
<sequence length="272" mass="31622">MTTGVNQEIVVAVVSHKPYRMPADSVYMPLHVGAALHPDVLPDWVQDNEGENISDRNGKYSELTGLYWLWKNCDADYIGLVHYRRHFATRSWLGRRARDRFDRIIGGQELAQVLQKADVVVPNHRNYVIETVRSHYEHTLPAEHLDVTRDVIRERYPQYLATFDKVMGGTKAHMFNMFIMRRDLLADYCAWLFPILFELEQRTDDSAYDAFNLRYPGRVSETLLDVWLSEQLQQGVRMVELPVASPEPVDWPAKIMGFLNAKFRGKKYGKSF</sequence>
<proteinExistence type="predicted"/>
<dbReference type="EMBL" id="CCWP01000047">
    <property type="protein sequence ID" value="CEF05948.1"/>
    <property type="molecule type" value="Genomic_DNA"/>
</dbReference>
<accession>A0ABM9R784</accession>
<evidence type="ECO:0000313" key="2">
    <source>
        <dbReference type="EMBL" id="CEF05948.1"/>
    </source>
</evidence>
<reference evidence="2 3" key="1">
    <citation type="submission" date="2014-09" db="EMBL/GenBank/DDBJ databases">
        <authorList>
            <person name="Bertelli C."/>
        </authorList>
    </citation>
    <scope>NUCLEOTIDE SEQUENCE [LARGE SCALE GENOMIC DNA]</scope>
    <source>
        <strain evidence="2 3">BIC1401111250</strain>
    </source>
</reference>
<evidence type="ECO:0000259" key="1">
    <source>
        <dbReference type="Pfam" id="PF14393"/>
    </source>
</evidence>
<feature type="domain" description="DUF4422" evidence="1">
    <location>
        <begin position="11"/>
        <end position="230"/>
    </location>
</feature>
<gene>
    <name evidence="2" type="ORF">BLIC_c02282</name>
</gene>
<evidence type="ECO:0000313" key="3">
    <source>
        <dbReference type="Proteomes" id="UP000043107"/>
    </source>
</evidence>
<keyword evidence="3" id="KW-1185">Reference proteome</keyword>
<comment type="caution">
    <text evidence="2">The sequence shown here is derived from an EMBL/GenBank/DDBJ whole genome shotgun (WGS) entry which is preliminary data.</text>
</comment>